<dbReference type="Proteomes" id="UP000004756">
    <property type="component" value="Unassembled WGS sequence"/>
</dbReference>
<dbReference type="InterPro" id="IPR013342">
    <property type="entry name" value="Mandelate_racemase_C"/>
</dbReference>
<dbReference type="HOGENOM" id="CLU_030273_3_2_9"/>
<evidence type="ECO:0000256" key="1">
    <source>
        <dbReference type="ARBA" id="ARBA00022723"/>
    </source>
</evidence>
<dbReference type="SUPFAM" id="SSF51604">
    <property type="entry name" value="Enolase C-terminal domain-like"/>
    <property type="match status" value="1"/>
</dbReference>
<dbReference type="InterPro" id="IPR036849">
    <property type="entry name" value="Enolase-like_C_sf"/>
</dbReference>
<comment type="caution">
    <text evidence="4">The sequence shown here is derived from an EMBL/GenBank/DDBJ whole genome shotgun (WGS) entry which is preliminary data.</text>
</comment>
<dbReference type="PANTHER" id="PTHR48080:SF2">
    <property type="entry name" value="D-GALACTONATE DEHYDRATASE"/>
    <property type="match status" value="1"/>
</dbReference>
<dbReference type="InterPro" id="IPR013341">
    <property type="entry name" value="Mandelate_racemase_N_dom"/>
</dbReference>
<dbReference type="GO" id="GO:0046872">
    <property type="term" value="F:metal ion binding"/>
    <property type="evidence" value="ECO:0007669"/>
    <property type="project" value="UniProtKB-KW"/>
</dbReference>
<keyword evidence="1" id="KW-0479">Metal-binding</keyword>
<dbReference type="SFLD" id="SFLDG00179">
    <property type="entry name" value="mandelate_racemase"/>
    <property type="match status" value="1"/>
</dbReference>
<dbReference type="GO" id="GO:0016829">
    <property type="term" value="F:lyase activity"/>
    <property type="evidence" value="ECO:0007669"/>
    <property type="project" value="UniProtKB-KW"/>
</dbReference>
<keyword evidence="5" id="KW-1185">Reference proteome</keyword>
<dbReference type="Gene3D" id="3.30.390.10">
    <property type="entry name" value="Enolase-like, N-terminal domain"/>
    <property type="match status" value="1"/>
</dbReference>
<dbReference type="AlphaFoldDB" id="C0D8L8"/>
<dbReference type="CDD" id="cd03316">
    <property type="entry name" value="MR_like"/>
    <property type="match status" value="1"/>
</dbReference>
<feature type="domain" description="Mandelate racemase/muconate lactonizing enzyme C-terminal" evidence="3">
    <location>
        <begin position="129"/>
        <end position="241"/>
    </location>
</feature>
<dbReference type="SFLD" id="SFLDS00001">
    <property type="entry name" value="Enolase"/>
    <property type="match status" value="1"/>
</dbReference>
<dbReference type="InterPro" id="IPR034593">
    <property type="entry name" value="DgoD-like"/>
</dbReference>
<gene>
    <name evidence="4" type="ORF">CLOSTASPAR_05617</name>
</gene>
<dbReference type="InterPro" id="IPR029017">
    <property type="entry name" value="Enolase-like_N"/>
</dbReference>
<dbReference type="GO" id="GO:0009063">
    <property type="term" value="P:amino acid catabolic process"/>
    <property type="evidence" value="ECO:0007669"/>
    <property type="project" value="InterPro"/>
</dbReference>
<dbReference type="Pfam" id="PF13378">
    <property type="entry name" value="MR_MLE_C"/>
    <property type="match status" value="1"/>
</dbReference>
<dbReference type="PANTHER" id="PTHR48080">
    <property type="entry name" value="D-GALACTONATE DEHYDRATASE-RELATED"/>
    <property type="match status" value="1"/>
</dbReference>
<accession>C0D8L8</accession>
<dbReference type="PROSITE" id="PS00908">
    <property type="entry name" value="MR_MLE_1"/>
    <property type="match status" value="1"/>
</dbReference>
<proteinExistence type="predicted"/>
<name>C0D8L8_9FIRM</name>
<dbReference type="InterPro" id="IPR029065">
    <property type="entry name" value="Enolase_C-like"/>
</dbReference>
<evidence type="ECO:0000256" key="2">
    <source>
        <dbReference type="ARBA" id="ARBA00023239"/>
    </source>
</evidence>
<protein>
    <submittedName>
        <fullName evidence="4">Mandelate racemase/muconate lactonizing enzyme, N-terminal domain protein</fullName>
    </submittedName>
</protein>
<evidence type="ECO:0000313" key="4">
    <source>
        <dbReference type="EMBL" id="EEG52321.1"/>
    </source>
</evidence>
<reference evidence="4 5" key="1">
    <citation type="submission" date="2009-02" db="EMBL/GenBank/DDBJ databases">
        <title>Draft genome sequence of Clostridium asparagiforme (DSM 15981).</title>
        <authorList>
            <person name="Sudarsanam P."/>
            <person name="Ley R."/>
            <person name="Guruge J."/>
            <person name="Turnbaugh P.J."/>
            <person name="Mahowald M."/>
            <person name="Liep D."/>
            <person name="Gordon J."/>
        </authorList>
    </citation>
    <scope>NUCLEOTIDE SEQUENCE [LARGE SCALE GENOMIC DNA]</scope>
    <source>
        <strain evidence="4 5">DSM 15981</strain>
    </source>
</reference>
<dbReference type="SMART" id="SM00922">
    <property type="entry name" value="MR_MLE"/>
    <property type="match status" value="1"/>
</dbReference>
<dbReference type="EMBL" id="ACCJ01000455">
    <property type="protein sequence ID" value="EEG52321.1"/>
    <property type="molecule type" value="Genomic_DNA"/>
</dbReference>
<evidence type="ECO:0000259" key="3">
    <source>
        <dbReference type="SMART" id="SM00922"/>
    </source>
</evidence>
<sequence length="402" mass="44248">MQGGNKMKITEVKPILANRFLFVQITTDEGIVGVGESGAWAFQDSAKEAINTFALYLEGKDPLTIEHHWQYMYRSFHFRGAAIMGAISAIDIALWDIAGKYYGCPVYQLLGGKVRDKARVYYHVGGNDIDSMVKNLKEAKAKGFTAVGHLSPFLDEPRTQVYNEVSFAKKIENAIARVAVYREAVGNDVDLCVEIHRQLNIPEAIAFAHGIEEFHPFFLEDPTTPDNFDSMIGIASRVNIPVATGERYHTPQEFAMLMKHDGAQYVRPDICLCGGITGGKKIAAMAEANGVMVVPHNPLSPVSTAACIQIAAIAPNFALQEFPGDDRPSTTDHFSAIMNKNKDNFHQGDVVKETIKYADGYLEIPTKPGIGVELVHNVDTLYPYKRRGVLTRVGVDGAVVDQ</sequence>
<evidence type="ECO:0000313" key="5">
    <source>
        <dbReference type="Proteomes" id="UP000004756"/>
    </source>
</evidence>
<keyword evidence="2" id="KW-0456">Lyase</keyword>
<organism evidence="4 5">
    <name type="scientific">[Clostridium] asparagiforme DSM 15981</name>
    <dbReference type="NCBI Taxonomy" id="518636"/>
    <lineage>
        <taxon>Bacteria</taxon>
        <taxon>Bacillati</taxon>
        <taxon>Bacillota</taxon>
        <taxon>Clostridia</taxon>
        <taxon>Lachnospirales</taxon>
        <taxon>Lachnospiraceae</taxon>
        <taxon>Enterocloster</taxon>
    </lineage>
</organism>
<dbReference type="InterPro" id="IPR018110">
    <property type="entry name" value="Mandel_Rmase/mucon_lact_enz_CS"/>
</dbReference>
<dbReference type="Gene3D" id="3.20.20.120">
    <property type="entry name" value="Enolase-like C-terminal domain"/>
    <property type="match status" value="1"/>
</dbReference>
<dbReference type="SUPFAM" id="SSF54826">
    <property type="entry name" value="Enolase N-terminal domain-like"/>
    <property type="match status" value="1"/>
</dbReference>
<dbReference type="Pfam" id="PF02746">
    <property type="entry name" value="MR_MLE_N"/>
    <property type="match status" value="1"/>
</dbReference>